<accession>A0A2I7KHB8</accession>
<name>A0A2I7KHB8_9RHOB</name>
<geneLocation type="plasmid" evidence="2">
    <name>pp88_h</name>
</geneLocation>
<dbReference type="RefSeq" id="WP_102884787.1">
    <property type="nucleotide sequence ID" value="NZ_CP010733.1"/>
</dbReference>
<gene>
    <name evidence="1" type="ORF">PhaeoP88_04652</name>
</gene>
<reference evidence="1 2" key="2">
    <citation type="journal article" date="2017" name="Genome Biol. Evol.">
        <title>Trajectories and Drivers of Genome Evolution in Surface-Associated Marine Phaeobacter.</title>
        <authorList>
            <person name="Freese H.M."/>
            <person name="Sikorski J."/>
            <person name="Bunk B."/>
            <person name="Scheuner C."/>
            <person name="Meier-Kolthoff J.P."/>
            <person name="Sproer C."/>
            <person name="Gram L."/>
            <person name="Overmann J."/>
        </authorList>
    </citation>
    <scope>NUCLEOTIDE SEQUENCE [LARGE SCALE GENOMIC DNA]</scope>
    <source>
        <strain evidence="1 2">P88</strain>
        <plasmid evidence="2">pp88_h</plasmid>
    </source>
</reference>
<dbReference type="AlphaFoldDB" id="A0A2I7KHB8"/>
<organism evidence="1 2">
    <name type="scientific">Phaeobacter inhibens</name>
    <dbReference type="NCBI Taxonomy" id="221822"/>
    <lineage>
        <taxon>Bacteria</taxon>
        <taxon>Pseudomonadati</taxon>
        <taxon>Pseudomonadota</taxon>
        <taxon>Alphaproteobacteria</taxon>
        <taxon>Rhodobacterales</taxon>
        <taxon>Roseobacteraceae</taxon>
        <taxon>Phaeobacter</taxon>
    </lineage>
</organism>
<keyword evidence="1" id="KW-0614">Plasmid</keyword>
<reference evidence="1 2" key="1">
    <citation type="journal article" date="2017" name="Front. Microbiol.">
        <title>Phaeobacter piscinae sp. nov., a species of the Roseobacter group and potential aquaculture probiont.</title>
        <authorList>
            <person name="Sonnenschein E.C."/>
            <person name="Phippen C.B.W."/>
            <person name="Nielsen K.F."/>
            <person name="Mateiu R.V."/>
            <person name="Melchiorsen J."/>
            <person name="Gram L."/>
            <person name="Overmann J."/>
            <person name="Freese H.M."/>
        </authorList>
    </citation>
    <scope>NUCLEOTIDE SEQUENCE [LARGE SCALE GENOMIC DNA]</scope>
    <source>
        <strain evidence="1 2">P88</strain>
        <plasmid evidence="2">pp88_h</plasmid>
    </source>
</reference>
<dbReference type="EMBL" id="CP010733">
    <property type="protein sequence ID" value="AUR01964.1"/>
    <property type="molecule type" value="Genomic_DNA"/>
</dbReference>
<dbReference type="Proteomes" id="UP000236447">
    <property type="component" value="Plasmid pP88_h"/>
</dbReference>
<evidence type="ECO:0000313" key="1">
    <source>
        <dbReference type="EMBL" id="AUR01964.1"/>
    </source>
</evidence>
<evidence type="ECO:0000313" key="2">
    <source>
        <dbReference type="Proteomes" id="UP000236447"/>
    </source>
</evidence>
<sequence>MSQKLFKLVGGERVPMTPAEIQTHMVAQEAAQQALENQPEPEPEYAALTNVQYMALVQKAAPLTAEQFVEIMDASSDPDVKMVRLLLTMNSEPIHRDASLVSDGLGQLAAKGFLDEDGIARIKAAWPTV</sequence>
<protein>
    <submittedName>
        <fullName evidence="1">Uncharacterized protein</fullName>
    </submittedName>
</protein>
<proteinExistence type="predicted"/>